<protein>
    <submittedName>
        <fullName evidence="3">Uncharacterized protein</fullName>
    </submittedName>
</protein>
<keyword evidence="4" id="KW-1185">Reference proteome</keyword>
<dbReference type="EMBL" id="FRCS01000008">
    <property type="protein sequence ID" value="SHN42430.1"/>
    <property type="molecule type" value="Genomic_DNA"/>
</dbReference>
<dbReference type="Proteomes" id="UP000184440">
    <property type="component" value="Unassembled WGS sequence"/>
</dbReference>
<reference evidence="3 4" key="1">
    <citation type="submission" date="2016-11" db="EMBL/GenBank/DDBJ databases">
        <authorList>
            <person name="Jaros S."/>
            <person name="Januszkiewicz K."/>
            <person name="Wedrychowicz H."/>
        </authorList>
    </citation>
    <scope>NUCLEOTIDE SEQUENCE [LARGE SCALE GENOMIC DNA]</scope>
    <source>
        <strain evidence="3 4">DSM 46144</strain>
    </source>
</reference>
<feature type="signal peptide" evidence="2">
    <location>
        <begin position="1"/>
        <end position="17"/>
    </location>
</feature>
<gene>
    <name evidence="3" type="ORF">SAMN05443668_108207</name>
</gene>
<keyword evidence="2" id="KW-0732">Signal</keyword>
<name>A0A1M7R8G3_9ACTN</name>
<evidence type="ECO:0000256" key="1">
    <source>
        <dbReference type="SAM" id="MobiDB-lite"/>
    </source>
</evidence>
<accession>A0A1M7R8G3</accession>
<dbReference type="AlphaFoldDB" id="A0A1M7R8G3"/>
<feature type="chain" id="PRO_5039069023" evidence="2">
    <location>
        <begin position="18"/>
        <end position="147"/>
    </location>
</feature>
<feature type="region of interest" description="Disordered" evidence="1">
    <location>
        <begin position="16"/>
        <end position="49"/>
    </location>
</feature>
<feature type="compositionally biased region" description="Low complexity" evidence="1">
    <location>
        <begin position="24"/>
        <end position="43"/>
    </location>
</feature>
<evidence type="ECO:0000256" key="2">
    <source>
        <dbReference type="SAM" id="SignalP"/>
    </source>
</evidence>
<organism evidence="3 4">
    <name type="scientific">Cryptosporangium aurantiacum</name>
    <dbReference type="NCBI Taxonomy" id="134849"/>
    <lineage>
        <taxon>Bacteria</taxon>
        <taxon>Bacillati</taxon>
        <taxon>Actinomycetota</taxon>
        <taxon>Actinomycetes</taxon>
        <taxon>Cryptosporangiales</taxon>
        <taxon>Cryptosporangiaceae</taxon>
        <taxon>Cryptosporangium</taxon>
    </lineage>
</organism>
<evidence type="ECO:0000313" key="4">
    <source>
        <dbReference type="Proteomes" id="UP000184440"/>
    </source>
</evidence>
<evidence type="ECO:0000313" key="3">
    <source>
        <dbReference type="EMBL" id="SHN42430.1"/>
    </source>
</evidence>
<sequence>MLVVVGLLLLGATACSSSDDAPQASGTSTSVPTTAPASTPSSTGGSGTDAVCDRVVKIVQDSSRNALAVLTPALQTGDQAKVNAAKSKAQQYYAAAADELRKEAAATSDTGLATDIRAAAGYFDKAARNVGATGSDNSLGTLSERCA</sequence>
<dbReference type="STRING" id="134849.SAMN05443668_108207"/>
<proteinExistence type="predicted"/>